<dbReference type="OMA" id="FARCDIQ"/>
<comment type="subcellular location">
    <subcellularLocation>
        <location evidence="1">Cytoplasm</location>
    </subcellularLocation>
</comment>
<dbReference type="Pfam" id="PF00009">
    <property type="entry name" value="GTP_EFTU"/>
    <property type="match status" value="1"/>
</dbReference>
<evidence type="ECO:0000256" key="2">
    <source>
        <dbReference type="ARBA" id="ARBA00022490"/>
    </source>
</evidence>
<evidence type="ECO:0000256" key="1">
    <source>
        <dbReference type="ARBA" id="ARBA00004496"/>
    </source>
</evidence>
<evidence type="ECO:0000256" key="7">
    <source>
        <dbReference type="ARBA" id="ARBA00048548"/>
    </source>
</evidence>
<dbReference type="STRING" id="946362.F2U4R1"/>
<dbReference type="InterPro" id="IPR005225">
    <property type="entry name" value="Small_GTP-bd"/>
</dbReference>
<dbReference type="CDD" id="cd01885">
    <property type="entry name" value="EF2"/>
    <property type="match status" value="1"/>
</dbReference>
<evidence type="ECO:0000259" key="11">
    <source>
        <dbReference type="PROSITE" id="PS51722"/>
    </source>
</evidence>
<dbReference type="Gene3D" id="3.30.70.240">
    <property type="match status" value="1"/>
</dbReference>
<reference evidence="12" key="1">
    <citation type="submission" date="2009-08" db="EMBL/GenBank/DDBJ databases">
        <title>Annotation of Salpingoeca rosetta.</title>
        <authorList>
            <consortium name="The Broad Institute Genome Sequencing Platform"/>
            <person name="Russ C."/>
            <person name="Cuomo C."/>
            <person name="Burger G."/>
            <person name="Gray M.W."/>
            <person name="Holland P.W.H."/>
            <person name="King N."/>
            <person name="Lang F.B.F."/>
            <person name="Roger A.J."/>
            <person name="Ruiz-Trillo I."/>
            <person name="Young S.K."/>
            <person name="Zeng Q."/>
            <person name="Gargeya S."/>
            <person name="Alvarado L."/>
            <person name="Berlin A."/>
            <person name="Chapman S.B."/>
            <person name="Chen Z."/>
            <person name="Freedman E."/>
            <person name="Gellesch M."/>
            <person name="Goldberg J."/>
            <person name="Griggs A."/>
            <person name="Gujja S."/>
            <person name="Heilman E."/>
            <person name="Heiman D."/>
            <person name="Howarth C."/>
            <person name="Mehta T."/>
            <person name="Neiman D."/>
            <person name="Pearson M."/>
            <person name="Roberts A."/>
            <person name="Saif S."/>
            <person name="Shea T."/>
            <person name="Shenoy N."/>
            <person name="Sisk P."/>
            <person name="Stolte C."/>
            <person name="Sykes S."/>
            <person name="White J."/>
            <person name="Yandava C."/>
            <person name="Haas B."/>
            <person name="Nusbaum C."/>
            <person name="Birren B."/>
        </authorList>
    </citation>
    <scope>NUCLEOTIDE SEQUENCE [LARGE SCALE GENOMIC DNA]</scope>
    <source>
        <strain evidence="12">ATCC 50818</strain>
    </source>
</reference>
<evidence type="ECO:0000313" key="13">
    <source>
        <dbReference type="Proteomes" id="UP000007799"/>
    </source>
</evidence>
<evidence type="ECO:0000256" key="9">
    <source>
        <dbReference type="ARBA" id="ARBA00081809"/>
    </source>
</evidence>
<evidence type="ECO:0000256" key="4">
    <source>
        <dbReference type="ARBA" id="ARBA00022741"/>
    </source>
</evidence>
<keyword evidence="2" id="KW-0963">Cytoplasm</keyword>
<protein>
    <recommendedName>
        <fullName evidence="8">Ribosome assembly protein 1</fullName>
    </recommendedName>
    <alternativeName>
        <fullName evidence="9">Elongation factor-like 1</fullName>
    </alternativeName>
</protein>
<keyword evidence="6" id="KW-0342">GTP-binding</keyword>
<dbReference type="GO" id="GO:0005829">
    <property type="term" value="C:cytosol"/>
    <property type="evidence" value="ECO:0007669"/>
    <property type="project" value="TreeGrafter"/>
</dbReference>
<dbReference type="RefSeq" id="XP_004995863.1">
    <property type="nucleotide sequence ID" value="XM_004995806.1"/>
</dbReference>
<organism evidence="13">
    <name type="scientific">Salpingoeca rosetta (strain ATCC 50818 / BSB-021)</name>
    <dbReference type="NCBI Taxonomy" id="946362"/>
    <lineage>
        <taxon>Eukaryota</taxon>
        <taxon>Choanoflagellata</taxon>
        <taxon>Craspedida</taxon>
        <taxon>Salpingoecidae</taxon>
        <taxon>Salpingoeca</taxon>
    </lineage>
</organism>
<dbReference type="eggNOG" id="KOG0467">
    <property type="taxonomic scope" value="Eukaryota"/>
</dbReference>
<dbReference type="NCBIfam" id="TIGR00231">
    <property type="entry name" value="small_GTP"/>
    <property type="match status" value="1"/>
</dbReference>
<keyword evidence="3" id="KW-0690">Ribosome biogenesis</keyword>
<dbReference type="Gene3D" id="2.40.30.10">
    <property type="entry name" value="Translation factors"/>
    <property type="match status" value="1"/>
</dbReference>
<dbReference type="PANTHER" id="PTHR42908">
    <property type="entry name" value="TRANSLATION ELONGATION FACTOR-RELATED"/>
    <property type="match status" value="1"/>
</dbReference>
<dbReference type="Gene3D" id="3.40.50.300">
    <property type="entry name" value="P-loop containing nucleotide triphosphate hydrolases"/>
    <property type="match status" value="1"/>
</dbReference>
<evidence type="ECO:0000256" key="6">
    <source>
        <dbReference type="ARBA" id="ARBA00023134"/>
    </source>
</evidence>
<feature type="region of interest" description="Disordered" evidence="10">
    <location>
        <begin position="482"/>
        <end position="505"/>
    </location>
</feature>
<feature type="compositionally biased region" description="Basic and acidic residues" evidence="10">
    <location>
        <begin position="798"/>
        <end position="810"/>
    </location>
</feature>
<dbReference type="SMART" id="SM00838">
    <property type="entry name" value="EFG_C"/>
    <property type="match status" value="1"/>
</dbReference>
<dbReference type="Pfam" id="PF00679">
    <property type="entry name" value="EFG_C"/>
    <property type="match status" value="1"/>
</dbReference>
<dbReference type="GO" id="GO:0043022">
    <property type="term" value="F:ribosome binding"/>
    <property type="evidence" value="ECO:0007669"/>
    <property type="project" value="TreeGrafter"/>
</dbReference>
<dbReference type="Pfam" id="PF14492">
    <property type="entry name" value="EFG_III"/>
    <property type="match status" value="1"/>
</dbReference>
<dbReference type="EMBL" id="GL832961">
    <property type="protein sequence ID" value="EGD82627.1"/>
    <property type="molecule type" value="Genomic_DNA"/>
</dbReference>
<dbReference type="GO" id="GO:0005525">
    <property type="term" value="F:GTP binding"/>
    <property type="evidence" value="ECO:0007669"/>
    <property type="project" value="UniProtKB-KW"/>
</dbReference>
<dbReference type="PROSITE" id="PS51722">
    <property type="entry name" value="G_TR_2"/>
    <property type="match status" value="1"/>
</dbReference>
<proteinExistence type="predicted"/>
<evidence type="ECO:0000256" key="3">
    <source>
        <dbReference type="ARBA" id="ARBA00022517"/>
    </source>
</evidence>
<dbReference type="SUPFAM" id="SSF50447">
    <property type="entry name" value="Translation proteins"/>
    <property type="match status" value="1"/>
</dbReference>
<dbReference type="FunFam" id="3.30.70.870:FF:000002">
    <property type="entry name" value="Translation elongation factor 2"/>
    <property type="match status" value="1"/>
</dbReference>
<comment type="catalytic activity">
    <reaction evidence="7">
        <text>GTP + H2O = GDP + phosphate + H(+)</text>
        <dbReference type="Rhea" id="RHEA:19669"/>
        <dbReference type="ChEBI" id="CHEBI:15377"/>
        <dbReference type="ChEBI" id="CHEBI:15378"/>
        <dbReference type="ChEBI" id="CHEBI:37565"/>
        <dbReference type="ChEBI" id="CHEBI:43474"/>
        <dbReference type="ChEBI" id="CHEBI:58189"/>
    </reaction>
</comment>
<dbReference type="InterPro" id="IPR014721">
    <property type="entry name" value="Ribsml_uS5_D2-typ_fold_subgr"/>
</dbReference>
<dbReference type="FunFam" id="3.40.50.300:FF:000746">
    <property type="entry name" value="Ribosome assembly protein 1"/>
    <property type="match status" value="1"/>
</dbReference>
<dbReference type="AlphaFoldDB" id="F2U4R1"/>
<dbReference type="GO" id="GO:0042256">
    <property type="term" value="P:cytosolic ribosome assembly"/>
    <property type="evidence" value="ECO:0007669"/>
    <property type="project" value="UniProtKB-ARBA"/>
</dbReference>
<sequence>MASSFTPEMLAKLHSNTSHIRNMCILAHVDHGKTTLADSLLASNGIISTRMSGKLRYLDSREDEQTRGITMKSSAVTLLHKADGEPYVINVIDSPGHVDFSSEVSTAVRLSDGAVILVDVVEGVSAQTHAVLRQAWAENITPVLVINKIDRLILELKMTPAEAYEQLLRVLEQVNAVTATLFTTSVIERLDEQPDDMIEDEIVDQDDSGLYFEPERGNVIFASAIDGWGFTVHDFAAIVAARLGCGVGALQRCLWGDYYVAKEKTGMKVRKGAYGKGKAPLFVKFVLEPVWSMYQVVVEEMNREKMKKMTAALNIKVSARDWQSDPKVLLQSIMSRWLPLSACVLNVVAKKLPAPTDMTEERVKSLLFASKAAAKDVPKEVQPILDAMLKCAPLPQHDAGDGDGDNSGDTSAQTEPCVAFVSKMVAFERAMLPENQAPRASAEELRRRRAEVLARRQRVAALVGDSGAQGEEESMRLVQQVSEDATARGDAGQSGGGQEEEGEESSKWMFLAYTRVFAGTIRPGQKIHVLGPRYDPRRPDQHRTEVVVGSIYLLMGRSLLALNEAPAGTVVGIAGLEGHVLKTATLATTPACPRLRGLYEHTKPIVRVALETERISDMPALHRGMQMLNKADPCVEVFVQETGELVLVAAGEVHIERCLTDLRETFCPGISIKVSPPIVPFRETIVPPPTTDVTNEAIGAENARGERRCYLLPDDVDVDDDGIIVSVKTTTKRWTIKVRTRPLPASVTAILQDHPGLLRELSLAMSDRARELSRWVRETKKQGGGDEEETAAPGEQSDAEHEHATAHHVVDDDDGDGEGDGGDGEQADGGAKSGEIASAGETSGKESPDVKDDSIDVSDELVDHSTMTAEELYEQLKAAFEAEGREWAGVQDTIASFGPRHSGTNILTTSPGLPYPNVFGSKVGQNVSTWAKELLSHLNPLIVSFQLVTQTGPLCEEPMMGVCFDVVDIQVDESVPYSSRQFSGQVISAMQDACRQAFLVRDVRLMTAVYSCDLLVNSGSLGKVYGVINKRNGKVISEEMREGSDSFQIKAKLPVTHSFGFAEELRKRTSGLAVPQLVFSHWEVIDEDPFWVPTTEEEKAHFGEKGDAPNLARKYMDDTRKRKGLYVERKIVEFAEKQRTITRNK</sequence>
<name>F2U4R1_SALR5</name>
<accession>F2U4R1</accession>
<dbReference type="SUPFAM" id="SSF54211">
    <property type="entry name" value="Ribosomal protein S5 domain 2-like"/>
    <property type="match status" value="1"/>
</dbReference>
<dbReference type="CDD" id="cd04096">
    <property type="entry name" value="eEF2_snRNP_like_C"/>
    <property type="match status" value="1"/>
</dbReference>
<dbReference type="GO" id="GO:1990904">
    <property type="term" value="C:ribonucleoprotein complex"/>
    <property type="evidence" value="ECO:0007669"/>
    <property type="project" value="TreeGrafter"/>
</dbReference>
<dbReference type="GeneID" id="16076449"/>
<dbReference type="OrthoDB" id="364892at2759"/>
<dbReference type="Proteomes" id="UP000007799">
    <property type="component" value="Unassembled WGS sequence"/>
</dbReference>
<feature type="domain" description="Tr-type G" evidence="11">
    <location>
        <begin position="18"/>
        <end position="251"/>
    </location>
</feature>
<dbReference type="InterPro" id="IPR009000">
    <property type="entry name" value="Transl_B-barrel_sf"/>
</dbReference>
<gene>
    <name evidence="12" type="ORF">PTSG_11989</name>
</gene>
<dbReference type="InterPro" id="IPR035647">
    <property type="entry name" value="EFG_III/V"/>
</dbReference>
<feature type="compositionally biased region" description="Acidic residues" evidence="10">
    <location>
        <begin position="811"/>
        <end position="826"/>
    </location>
</feature>
<evidence type="ECO:0000256" key="10">
    <source>
        <dbReference type="SAM" id="MobiDB-lite"/>
    </source>
</evidence>
<keyword evidence="13" id="KW-1185">Reference proteome</keyword>
<feature type="compositionally biased region" description="Basic and acidic residues" evidence="10">
    <location>
        <begin position="775"/>
        <end position="784"/>
    </location>
</feature>
<evidence type="ECO:0000256" key="8">
    <source>
        <dbReference type="ARBA" id="ARBA00068031"/>
    </source>
</evidence>
<keyword evidence="5" id="KW-0378">Hydrolase</keyword>
<dbReference type="GO" id="GO:0003924">
    <property type="term" value="F:GTPase activity"/>
    <property type="evidence" value="ECO:0007669"/>
    <property type="project" value="InterPro"/>
</dbReference>
<dbReference type="Gene3D" id="3.30.70.870">
    <property type="entry name" value="Elongation Factor G (Translational Gtpase), domain 3"/>
    <property type="match status" value="1"/>
</dbReference>
<dbReference type="SUPFAM" id="SSF54980">
    <property type="entry name" value="EF-G C-terminal domain-like"/>
    <property type="match status" value="2"/>
</dbReference>
<dbReference type="PANTHER" id="PTHR42908:SF3">
    <property type="entry name" value="ELONGATION FACTOR-LIKE GTPASE 1"/>
    <property type="match status" value="1"/>
</dbReference>
<dbReference type="InterPro" id="IPR027417">
    <property type="entry name" value="P-loop_NTPase"/>
</dbReference>
<evidence type="ECO:0000256" key="5">
    <source>
        <dbReference type="ARBA" id="ARBA00022801"/>
    </source>
</evidence>
<feature type="compositionally biased region" description="Basic and acidic residues" evidence="10">
    <location>
        <begin position="843"/>
        <end position="854"/>
    </location>
</feature>
<dbReference type="InterPro" id="IPR041095">
    <property type="entry name" value="EFG_II"/>
</dbReference>
<dbReference type="SUPFAM" id="SSF52540">
    <property type="entry name" value="P-loop containing nucleoside triphosphate hydrolases"/>
    <property type="match status" value="1"/>
</dbReference>
<dbReference type="InterPro" id="IPR020568">
    <property type="entry name" value="Ribosomal_Su5_D2-typ_SF"/>
</dbReference>
<evidence type="ECO:0000313" key="12">
    <source>
        <dbReference type="EMBL" id="EGD82627.1"/>
    </source>
</evidence>
<dbReference type="CDD" id="cd01681">
    <property type="entry name" value="aeEF2_snRNP_like_IV"/>
    <property type="match status" value="1"/>
</dbReference>
<dbReference type="KEGG" id="sre:PTSG_11989"/>
<feature type="region of interest" description="Disordered" evidence="10">
    <location>
        <begin position="775"/>
        <end position="855"/>
    </location>
</feature>
<dbReference type="CDD" id="cd16268">
    <property type="entry name" value="EF2_II"/>
    <property type="match status" value="1"/>
</dbReference>
<dbReference type="PRINTS" id="PR00315">
    <property type="entry name" value="ELONGATNFCT"/>
</dbReference>
<dbReference type="FunCoup" id="F2U4R1">
    <property type="interactions" value="1056"/>
</dbReference>
<dbReference type="InterPro" id="IPR000640">
    <property type="entry name" value="EFG_V-like"/>
</dbReference>
<dbReference type="InterPro" id="IPR000795">
    <property type="entry name" value="T_Tr_GTP-bd_dom"/>
</dbReference>
<keyword evidence="4" id="KW-0547">Nucleotide-binding</keyword>
<dbReference type="Gene3D" id="3.30.230.10">
    <property type="match status" value="1"/>
</dbReference>
<dbReference type="InParanoid" id="F2U4R1"/>
<dbReference type="FunFam" id="3.30.70.240:FF:000006">
    <property type="entry name" value="Elongation factor like GTPase 1"/>
    <property type="match status" value="1"/>
</dbReference>